<name>A0ABV4BMB3_9CLOT</name>
<comment type="caution">
    <text evidence="1">The sequence shown here is derived from an EMBL/GenBank/DDBJ whole genome shotgun (WGS) entry which is preliminary data.</text>
</comment>
<organism evidence="1 2">
    <name type="scientific">Clostridium moutaii</name>
    <dbReference type="NCBI Taxonomy" id="3240932"/>
    <lineage>
        <taxon>Bacteria</taxon>
        <taxon>Bacillati</taxon>
        <taxon>Bacillota</taxon>
        <taxon>Clostridia</taxon>
        <taxon>Eubacteriales</taxon>
        <taxon>Clostridiaceae</taxon>
        <taxon>Clostridium</taxon>
    </lineage>
</organism>
<proteinExistence type="predicted"/>
<evidence type="ECO:0000313" key="1">
    <source>
        <dbReference type="EMBL" id="MEY7999665.1"/>
    </source>
</evidence>
<keyword evidence="2" id="KW-1185">Reference proteome</keyword>
<sequence length="226" mass="26805">MKSVEEARKLARPVSHDYIDLLENRYNQLRRYTSILVKYLKFNSTSNSSEPLIEATNILNDMNENCKRKVPEYAPTEFIINRWTKCLYEKDDSINCHYYEIETLTELKNRIRSGDVSVEGSKNFKDFEEYLLHRDEWNIVKQAGTRLVVDLDVKEYLEERINSLNSRLKWFSKNLDKLEGVTIDNSKIHIDRLEKDTPNEAIQLSQKLYKMIPRIKLPDLLLEVLK</sequence>
<dbReference type="EMBL" id="JBGEWD010000003">
    <property type="protein sequence ID" value="MEY7999665.1"/>
    <property type="molecule type" value="Genomic_DNA"/>
</dbReference>
<reference evidence="1 2" key="1">
    <citation type="submission" date="2024-08" db="EMBL/GenBank/DDBJ databases">
        <title>Clostridium lapicellarii sp. nov., and Clostridium renhuaiense sp. nov., two species isolated from the mud in a fermentation cellar used for producing sauce-flavour Chinese liquors.</title>
        <authorList>
            <person name="Yang F."/>
            <person name="Wang H."/>
            <person name="Chen L.Q."/>
            <person name="Zhou N."/>
            <person name="Lu J.J."/>
            <person name="Pu X.X."/>
            <person name="Wan B."/>
            <person name="Wang L."/>
            <person name="Liu S.J."/>
        </authorList>
    </citation>
    <scope>NUCLEOTIDE SEQUENCE [LARGE SCALE GENOMIC DNA]</scope>
    <source>
        <strain evidence="1 2">MT-5</strain>
    </source>
</reference>
<protein>
    <submittedName>
        <fullName evidence="1">Uncharacterized protein</fullName>
    </submittedName>
</protein>
<dbReference type="Proteomes" id="UP001564657">
    <property type="component" value="Unassembled WGS sequence"/>
</dbReference>
<accession>A0ABV4BMB3</accession>
<evidence type="ECO:0000313" key="2">
    <source>
        <dbReference type="Proteomes" id="UP001564657"/>
    </source>
</evidence>
<gene>
    <name evidence="1" type="ORF">AB8U03_05500</name>
</gene>